<keyword evidence="2" id="KW-1185">Reference proteome</keyword>
<evidence type="ECO:0000313" key="1">
    <source>
        <dbReference type="EMBL" id="MFC7287435.1"/>
    </source>
</evidence>
<reference evidence="2" key="1">
    <citation type="journal article" date="2019" name="Int. J. Syst. Evol. Microbiol.">
        <title>The Global Catalogue of Microorganisms (GCM) 10K type strain sequencing project: providing services to taxonomists for standard genome sequencing and annotation.</title>
        <authorList>
            <consortium name="The Broad Institute Genomics Platform"/>
            <consortium name="The Broad Institute Genome Sequencing Center for Infectious Disease"/>
            <person name="Wu L."/>
            <person name="Ma J."/>
        </authorList>
    </citation>
    <scope>NUCLEOTIDE SEQUENCE [LARGE SCALE GENOMIC DNA]</scope>
    <source>
        <strain evidence="2">KACC 12508</strain>
    </source>
</reference>
<sequence length="201" mass="22844">MQPSAAWFDYEIVLRDIYRLMLMIEYRANINSPTLNDNKWLNELHQKYFSNEAAHLLVSIASSVRRIQDTEWRSLSADERSTLKGRVVGDKERVGFHLLGSGNGVLNFGLRDACNYIMHAHTIEWHAAGNGSLSQAYRLPFYDLVLESFKRADTKNILLTEEAVYLADDTAGKSWEVLIELNKFLKAAANKISVDMTSVNS</sequence>
<name>A0ABW2I9A8_9BURK</name>
<accession>A0ABW2I9A8</accession>
<proteinExistence type="predicted"/>
<gene>
    <name evidence="1" type="ORF">ACFQPC_05230</name>
</gene>
<dbReference type="EMBL" id="JBHTBU010000001">
    <property type="protein sequence ID" value="MFC7287435.1"/>
    <property type="molecule type" value="Genomic_DNA"/>
</dbReference>
<dbReference type="Proteomes" id="UP001596542">
    <property type="component" value="Unassembled WGS sequence"/>
</dbReference>
<comment type="caution">
    <text evidence="1">The sequence shown here is derived from an EMBL/GenBank/DDBJ whole genome shotgun (WGS) entry which is preliminary data.</text>
</comment>
<organism evidence="1 2">
    <name type="scientific">Herminiimonas glaciei</name>
    <dbReference type="NCBI Taxonomy" id="523788"/>
    <lineage>
        <taxon>Bacteria</taxon>
        <taxon>Pseudomonadati</taxon>
        <taxon>Pseudomonadota</taxon>
        <taxon>Betaproteobacteria</taxon>
        <taxon>Burkholderiales</taxon>
        <taxon>Oxalobacteraceae</taxon>
        <taxon>Herminiimonas</taxon>
    </lineage>
</organism>
<dbReference type="RefSeq" id="WP_124574087.1">
    <property type="nucleotide sequence ID" value="NZ_JBHTBU010000001.1"/>
</dbReference>
<protein>
    <submittedName>
        <fullName evidence="1">Uncharacterized protein</fullName>
    </submittedName>
</protein>
<evidence type="ECO:0000313" key="2">
    <source>
        <dbReference type="Proteomes" id="UP001596542"/>
    </source>
</evidence>